<accession>A0A0U5FCL5</accession>
<sequence length="62" mass="6923">MASAKHMTRPMKVRNLRSTALQGRSKSFHSNQLLARSVLKSLSGKVFCSMRRARAPAHSRNA</sequence>
<evidence type="ECO:0000313" key="1">
    <source>
        <dbReference type="EMBL" id="CEG16120.1"/>
    </source>
</evidence>
<evidence type="ECO:0000313" key="2">
    <source>
        <dbReference type="Proteomes" id="UP000052230"/>
    </source>
</evidence>
<comment type="caution">
    <text evidence="1">The sequence shown here is derived from an EMBL/GenBank/DDBJ whole genome shotgun (WGS) entry which is preliminary data.</text>
</comment>
<organism evidence="1 2">
    <name type="scientific">Xanthomonas citri pv. citri</name>
    <dbReference type="NCBI Taxonomy" id="611301"/>
    <lineage>
        <taxon>Bacteria</taxon>
        <taxon>Pseudomonadati</taxon>
        <taxon>Pseudomonadota</taxon>
        <taxon>Gammaproteobacteria</taxon>
        <taxon>Lysobacterales</taxon>
        <taxon>Lysobacteraceae</taxon>
        <taxon>Xanthomonas</taxon>
    </lineage>
</organism>
<keyword evidence="2" id="KW-1185">Reference proteome</keyword>
<gene>
    <name evidence="1" type="ORF">XAC3562_300008</name>
</gene>
<dbReference type="Proteomes" id="UP000052230">
    <property type="component" value="Unassembled WGS sequence"/>
</dbReference>
<reference evidence="1 2" key="1">
    <citation type="submission" date="2014-09" db="EMBL/GenBank/DDBJ databases">
        <authorList>
            <person name="Regsiter A."/>
        </authorList>
    </citation>
    <scope>NUCLEOTIDE SEQUENCE [LARGE SCALE GENOMIC DNA]</scope>
</reference>
<proteinExistence type="predicted"/>
<dbReference type="AlphaFoldDB" id="A0A0U5FCL5"/>
<dbReference type="EMBL" id="CCXZ01000123">
    <property type="protein sequence ID" value="CEG16120.1"/>
    <property type="molecule type" value="Genomic_DNA"/>
</dbReference>
<name>A0A0U5FCL5_XANCI</name>
<protein>
    <submittedName>
        <fullName evidence="1">Uncharacterized protein</fullName>
    </submittedName>
</protein>